<feature type="region of interest" description="Disordered" evidence="1">
    <location>
        <begin position="88"/>
        <end position="320"/>
    </location>
</feature>
<accession>A0A1Y1YFR7</accession>
<dbReference type="OrthoDB" id="3794485at2759"/>
<evidence type="ECO:0000313" key="2">
    <source>
        <dbReference type="EMBL" id="ORX96556.1"/>
    </source>
</evidence>
<feature type="compositionally biased region" description="Polar residues" evidence="1">
    <location>
        <begin position="90"/>
        <end position="103"/>
    </location>
</feature>
<feature type="region of interest" description="Disordered" evidence="1">
    <location>
        <begin position="340"/>
        <end position="377"/>
    </location>
</feature>
<dbReference type="Proteomes" id="UP000193144">
    <property type="component" value="Unassembled WGS sequence"/>
</dbReference>
<proteinExistence type="predicted"/>
<dbReference type="STRING" id="1231657.A0A1Y1YFR7"/>
<protein>
    <submittedName>
        <fullName evidence="2">Uncharacterized protein</fullName>
    </submittedName>
</protein>
<feature type="compositionally biased region" description="Low complexity" evidence="1">
    <location>
        <begin position="105"/>
        <end position="129"/>
    </location>
</feature>
<reference evidence="2 3" key="1">
    <citation type="submission" date="2016-07" db="EMBL/GenBank/DDBJ databases">
        <title>Pervasive Adenine N6-methylation of Active Genes in Fungi.</title>
        <authorList>
            <consortium name="DOE Joint Genome Institute"/>
            <person name="Mondo S.J."/>
            <person name="Dannebaum R.O."/>
            <person name="Kuo R.C."/>
            <person name="Labutti K."/>
            <person name="Haridas S."/>
            <person name="Kuo A."/>
            <person name="Salamov A."/>
            <person name="Ahrendt S.R."/>
            <person name="Lipzen A."/>
            <person name="Sullivan W."/>
            <person name="Andreopoulos W.B."/>
            <person name="Clum A."/>
            <person name="Lindquist E."/>
            <person name="Daum C."/>
            <person name="Ramamoorthy G.K."/>
            <person name="Gryganskyi A."/>
            <person name="Culley D."/>
            <person name="Magnuson J.K."/>
            <person name="James T.Y."/>
            <person name="O'Malley M.A."/>
            <person name="Stajich J.E."/>
            <person name="Spatafora J.W."/>
            <person name="Visel A."/>
            <person name="Grigoriev I.V."/>
        </authorList>
    </citation>
    <scope>NUCLEOTIDE SEQUENCE [LARGE SCALE GENOMIC DNA]</scope>
    <source>
        <strain evidence="2 3">CBS 115471</strain>
    </source>
</reference>
<keyword evidence="3" id="KW-1185">Reference proteome</keyword>
<dbReference type="EMBL" id="MCFA01000254">
    <property type="protein sequence ID" value="ORX96556.1"/>
    <property type="molecule type" value="Genomic_DNA"/>
</dbReference>
<comment type="caution">
    <text evidence="2">The sequence shown here is derived from an EMBL/GenBank/DDBJ whole genome shotgun (WGS) entry which is preliminary data.</text>
</comment>
<name>A0A1Y1YFR7_9PLEO</name>
<feature type="compositionally biased region" description="Basic residues" evidence="1">
    <location>
        <begin position="189"/>
        <end position="205"/>
    </location>
</feature>
<evidence type="ECO:0000313" key="3">
    <source>
        <dbReference type="Proteomes" id="UP000193144"/>
    </source>
</evidence>
<dbReference type="AlphaFoldDB" id="A0A1Y1YFR7"/>
<evidence type="ECO:0000256" key="1">
    <source>
        <dbReference type="SAM" id="MobiDB-lite"/>
    </source>
</evidence>
<feature type="compositionally biased region" description="Basic and acidic residues" evidence="1">
    <location>
        <begin position="229"/>
        <end position="256"/>
    </location>
</feature>
<organism evidence="2 3">
    <name type="scientific">Clohesyomyces aquaticus</name>
    <dbReference type="NCBI Taxonomy" id="1231657"/>
    <lineage>
        <taxon>Eukaryota</taxon>
        <taxon>Fungi</taxon>
        <taxon>Dikarya</taxon>
        <taxon>Ascomycota</taxon>
        <taxon>Pezizomycotina</taxon>
        <taxon>Dothideomycetes</taxon>
        <taxon>Pleosporomycetidae</taxon>
        <taxon>Pleosporales</taxon>
        <taxon>Lindgomycetaceae</taxon>
        <taxon>Clohesyomyces</taxon>
    </lineage>
</organism>
<feature type="compositionally biased region" description="Basic and acidic residues" evidence="1">
    <location>
        <begin position="178"/>
        <end position="188"/>
    </location>
</feature>
<feature type="compositionally biased region" description="Polar residues" evidence="1">
    <location>
        <begin position="136"/>
        <end position="150"/>
    </location>
</feature>
<gene>
    <name evidence="2" type="ORF">BCR34DRAFT_179933</name>
</gene>
<feature type="compositionally biased region" description="Polar residues" evidence="1">
    <location>
        <begin position="363"/>
        <end position="377"/>
    </location>
</feature>
<sequence length="377" mass="41202">MARINGGQAAKVVGRLPTSMSYRPPWDGLTFTLEAGSDELRDELKRIYPECPRNDQRELQAVIDYLQEELNRSMQRGQQTTAGAIPMIESGSSASPTNTSIDLQGSIPSRHGSRSGSSSSYSSPTGSSPQEAQHVYSPQPNAGRRTNTSLPSPPKACETFVFDSSNGAVVQPKTRKKMSQEEKQQYKETRKRGACFKCKQQKGKCTHPDGAIDQPSGTIAPKSRKRKSGGPEHDRPGPTKHVKDELDSEPRCRSPEPPKPTVSHPKDQYPNQQHGGDGNWTPGRDQSQMYVPKPPMREPLAGPPPMGNPQPGWSLHNQPEMLPYNPGYPGLVSSAPAHRLDFTLSPPNPSDNSFDWSYLDPSLTYNPGPSAETSGHG</sequence>